<dbReference type="Proteomes" id="UP001055879">
    <property type="component" value="Linkage Group LG14"/>
</dbReference>
<reference evidence="1 2" key="2">
    <citation type="journal article" date="2022" name="Mol. Ecol. Resour.">
        <title>The genomes of chicory, endive, great burdock and yacon provide insights into Asteraceae paleo-polyploidization history and plant inulin production.</title>
        <authorList>
            <person name="Fan W."/>
            <person name="Wang S."/>
            <person name="Wang H."/>
            <person name="Wang A."/>
            <person name="Jiang F."/>
            <person name="Liu H."/>
            <person name="Zhao H."/>
            <person name="Xu D."/>
            <person name="Zhang Y."/>
        </authorList>
    </citation>
    <scope>NUCLEOTIDE SEQUENCE [LARGE SCALE GENOMIC DNA]</scope>
    <source>
        <strain evidence="2">cv. Niubang</strain>
    </source>
</reference>
<accession>A0ACB8Y4N4</accession>
<reference evidence="2" key="1">
    <citation type="journal article" date="2022" name="Mol. Ecol. Resour.">
        <title>The genomes of chicory, endive, great burdock and yacon provide insights into Asteraceae palaeo-polyploidization history and plant inulin production.</title>
        <authorList>
            <person name="Fan W."/>
            <person name="Wang S."/>
            <person name="Wang H."/>
            <person name="Wang A."/>
            <person name="Jiang F."/>
            <person name="Liu H."/>
            <person name="Zhao H."/>
            <person name="Xu D."/>
            <person name="Zhang Y."/>
        </authorList>
    </citation>
    <scope>NUCLEOTIDE SEQUENCE [LARGE SCALE GENOMIC DNA]</scope>
    <source>
        <strain evidence="2">cv. Niubang</strain>
    </source>
</reference>
<evidence type="ECO:0000313" key="2">
    <source>
        <dbReference type="Proteomes" id="UP001055879"/>
    </source>
</evidence>
<name>A0ACB8Y4N4_ARCLA</name>
<comment type="caution">
    <text evidence="1">The sequence shown here is derived from an EMBL/GenBank/DDBJ whole genome shotgun (WGS) entry which is preliminary data.</text>
</comment>
<gene>
    <name evidence="1" type="ORF">L6452_38040</name>
</gene>
<protein>
    <submittedName>
        <fullName evidence="1">Uncharacterized protein</fullName>
    </submittedName>
</protein>
<proteinExistence type="predicted"/>
<evidence type="ECO:0000313" key="1">
    <source>
        <dbReference type="EMBL" id="KAI3678737.1"/>
    </source>
</evidence>
<sequence length="134" mass="14526">MAGVTAARFQTTRTMVRIAWGLRVYGTNPRPSQVRFVTSPSSSESAKREIEELKKVTNQMKEKAASHAGCVASQSKEATRATDNIAEKAKQTAKEAWSATKDAAQKVQNTVAGKVDASATTVKDNIETAKRRLT</sequence>
<dbReference type="EMBL" id="CM042060">
    <property type="protein sequence ID" value="KAI3678737.1"/>
    <property type="molecule type" value="Genomic_DNA"/>
</dbReference>
<keyword evidence="2" id="KW-1185">Reference proteome</keyword>
<organism evidence="1 2">
    <name type="scientific">Arctium lappa</name>
    <name type="common">Greater burdock</name>
    <name type="synonym">Lappa major</name>
    <dbReference type="NCBI Taxonomy" id="4217"/>
    <lineage>
        <taxon>Eukaryota</taxon>
        <taxon>Viridiplantae</taxon>
        <taxon>Streptophyta</taxon>
        <taxon>Embryophyta</taxon>
        <taxon>Tracheophyta</taxon>
        <taxon>Spermatophyta</taxon>
        <taxon>Magnoliopsida</taxon>
        <taxon>eudicotyledons</taxon>
        <taxon>Gunneridae</taxon>
        <taxon>Pentapetalae</taxon>
        <taxon>asterids</taxon>
        <taxon>campanulids</taxon>
        <taxon>Asterales</taxon>
        <taxon>Asteraceae</taxon>
        <taxon>Carduoideae</taxon>
        <taxon>Cardueae</taxon>
        <taxon>Arctiinae</taxon>
        <taxon>Arctium</taxon>
    </lineage>
</organism>